<name>A0AAD8AJ84_DIPPU</name>
<evidence type="ECO:0000313" key="2">
    <source>
        <dbReference type="Proteomes" id="UP001233999"/>
    </source>
</evidence>
<feature type="non-terminal residue" evidence="1">
    <location>
        <position position="133"/>
    </location>
</feature>
<keyword evidence="2" id="KW-1185">Reference proteome</keyword>
<evidence type="ECO:0000313" key="1">
    <source>
        <dbReference type="EMBL" id="KAJ9600189.1"/>
    </source>
</evidence>
<dbReference type="Proteomes" id="UP001233999">
    <property type="component" value="Unassembled WGS sequence"/>
</dbReference>
<feature type="non-terminal residue" evidence="1">
    <location>
        <position position="1"/>
    </location>
</feature>
<dbReference type="AlphaFoldDB" id="A0AAD8AJ84"/>
<sequence length="133" mass="15122">HVYCNQDRGLLYVFYPFSASLPENQQFHFHVAYNKLGECNIYGDSSISFKSPYGQGISSSRRVNIRKNRLLVRCTFGKNGYEAKLSDLIRNELNGPRPIYRRTSGNISAHPLPAEKVLDITSTKSDKAQLIPR</sequence>
<proteinExistence type="predicted"/>
<comment type="caution">
    <text evidence="1">The sequence shown here is derived from an EMBL/GenBank/DDBJ whole genome shotgun (WGS) entry which is preliminary data.</text>
</comment>
<dbReference type="EMBL" id="JASPKZ010000445">
    <property type="protein sequence ID" value="KAJ9600189.1"/>
    <property type="molecule type" value="Genomic_DNA"/>
</dbReference>
<gene>
    <name evidence="1" type="ORF">L9F63_009523</name>
</gene>
<reference evidence="1" key="1">
    <citation type="journal article" date="2023" name="IScience">
        <title>Live-bearing cockroach genome reveals convergent evolutionary mechanisms linked to viviparity in insects and beyond.</title>
        <authorList>
            <person name="Fouks B."/>
            <person name="Harrison M.C."/>
            <person name="Mikhailova A.A."/>
            <person name="Marchal E."/>
            <person name="English S."/>
            <person name="Carruthers M."/>
            <person name="Jennings E.C."/>
            <person name="Chiamaka E.L."/>
            <person name="Frigard R.A."/>
            <person name="Pippel M."/>
            <person name="Attardo G.M."/>
            <person name="Benoit J.B."/>
            <person name="Bornberg-Bauer E."/>
            <person name="Tobe S.S."/>
        </authorList>
    </citation>
    <scope>NUCLEOTIDE SEQUENCE</scope>
    <source>
        <strain evidence="1">Stay&amp;Tobe</strain>
    </source>
</reference>
<protein>
    <submittedName>
        <fullName evidence="1">Uncharacterized protein</fullName>
    </submittedName>
</protein>
<reference evidence="1" key="2">
    <citation type="submission" date="2023-05" db="EMBL/GenBank/DDBJ databases">
        <authorList>
            <person name="Fouks B."/>
        </authorList>
    </citation>
    <scope>NUCLEOTIDE SEQUENCE</scope>
    <source>
        <strain evidence="1">Stay&amp;Tobe</strain>
        <tissue evidence="1">Testes</tissue>
    </source>
</reference>
<organism evidence="1 2">
    <name type="scientific">Diploptera punctata</name>
    <name type="common">Pacific beetle cockroach</name>
    <dbReference type="NCBI Taxonomy" id="6984"/>
    <lineage>
        <taxon>Eukaryota</taxon>
        <taxon>Metazoa</taxon>
        <taxon>Ecdysozoa</taxon>
        <taxon>Arthropoda</taxon>
        <taxon>Hexapoda</taxon>
        <taxon>Insecta</taxon>
        <taxon>Pterygota</taxon>
        <taxon>Neoptera</taxon>
        <taxon>Polyneoptera</taxon>
        <taxon>Dictyoptera</taxon>
        <taxon>Blattodea</taxon>
        <taxon>Blaberoidea</taxon>
        <taxon>Blaberidae</taxon>
        <taxon>Diplopterinae</taxon>
        <taxon>Diploptera</taxon>
    </lineage>
</organism>
<accession>A0AAD8AJ84</accession>